<reference evidence="4 6" key="1">
    <citation type="submission" date="2020-04" db="EMBL/GenBank/DDBJ databases">
        <title>Complete Genomes and Methylome analysis of CBBP consortium that reverse antibiotic-induced susceptibility to vancomycin-resistant Enterococcus faecium infection.</title>
        <authorList>
            <person name="Fomenkov A."/>
            <person name="Zhang Z."/>
            <person name="Pamer E."/>
            <person name="Roberts R.J."/>
        </authorList>
    </citation>
    <scope>NUCLEOTIDE SEQUENCE [LARGE SCALE GENOMIC DNA]</scope>
    <source>
        <strain evidence="6">CBBP</strain>
        <strain evidence="4">CBBP-1</strain>
    </source>
</reference>
<keyword evidence="4" id="KW-0547">Nucleotide-binding</keyword>
<dbReference type="Proteomes" id="UP001221009">
    <property type="component" value="Chromosome"/>
</dbReference>
<reference evidence="5" key="4">
    <citation type="submission" date="2023-03" db="EMBL/GenBank/DDBJ databases">
        <title>Parabacteroides distasonis, a bacteria resistant against UC.</title>
        <authorList>
            <person name="Dai W."/>
        </authorList>
    </citation>
    <scope>NUCLEOTIDE SEQUENCE</scope>
    <source>
        <strain evidence="5">F1-28</strain>
    </source>
</reference>
<dbReference type="GO" id="GO:0005524">
    <property type="term" value="F:ATP binding"/>
    <property type="evidence" value="ECO:0007669"/>
    <property type="project" value="UniProtKB-KW"/>
</dbReference>
<protein>
    <submittedName>
        <fullName evidence="4">ATP-binding protein</fullName>
    </submittedName>
</protein>
<evidence type="ECO:0000313" key="4">
    <source>
        <dbReference type="EMBL" id="QJE29620.1"/>
    </source>
</evidence>
<dbReference type="AlphaFoldDB" id="A0A6H1D4P8"/>
<dbReference type="Proteomes" id="UP001198806">
    <property type="component" value="Unassembled WGS sequence"/>
</dbReference>
<keyword evidence="4" id="KW-0067">ATP-binding</keyword>
<reference evidence="3" key="3">
    <citation type="submission" date="2023-01" db="EMBL/GenBank/DDBJ databases">
        <title>Human gut microbiome strain richness.</title>
        <authorList>
            <person name="Chen-Liaw A."/>
        </authorList>
    </citation>
    <scope>NUCLEOTIDE SEQUENCE</scope>
    <source>
        <strain evidence="3">D35st1_E5_D35t1_190705</strain>
    </source>
</reference>
<dbReference type="Proteomes" id="UP000501982">
    <property type="component" value="Chromosome"/>
</dbReference>
<feature type="domain" description="ATPase" evidence="1">
    <location>
        <begin position="19"/>
        <end position="263"/>
    </location>
</feature>
<dbReference type="EMBL" id="JAJCNI010000010">
    <property type="protein sequence ID" value="MCB6518196.1"/>
    <property type="molecule type" value="Genomic_DNA"/>
</dbReference>
<evidence type="ECO:0000313" key="6">
    <source>
        <dbReference type="Proteomes" id="UP000501982"/>
    </source>
</evidence>
<dbReference type="Gene3D" id="3.40.50.300">
    <property type="entry name" value="P-loop containing nucleotide triphosphate hydrolases"/>
    <property type="match status" value="1"/>
</dbReference>
<gene>
    <name evidence="4" type="ORF">HHO38_15525</name>
    <name evidence="2" type="ORF">LI194_10345</name>
    <name evidence="5" type="ORF">P2T59_16400</name>
    <name evidence="3" type="ORF">PN612_17610</name>
</gene>
<name>A0A6H1D4P8_PARDI</name>
<dbReference type="Pfam" id="PF01637">
    <property type="entry name" value="ATPase_2"/>
    <property type="match status" value="1"/>
</dbReference>
<evidence type="ECO:0000313" key="5">
    <source>
        <dbReference type="EMBL" id="WET63267.1"/>
    </source>
</evidence>
<dbReference type="EMBL" id="CP120353">
    <property type="protein sequence ID" value="WET63267.1"/>
    <property type="molecule type" value="Genomic_DNA"/>
</dbReference>
<organism evidence="4 6">
    <name type="scientific">Parabacteroides distasonis</name>
    <dbReference type="NCBI Taxonomy" id="823"/>
    <lineage>
        <taxon>Bacteria</taxon>
        <taxon>Pseudomonadati</taxon>
        <taxon>Bacteroidota</taxon>
        <taxon>Bacteroidia</taxon>
        <taxon>Bacteroidales</taxon>
        <taxon>Tannerellaceae</taxon>
        <taxon>Parabacteroides</taxon>
    </lineage>
</organism>
<dbReference type="InterPro" id="IPR027417">
    <property type="entry name" value="P-loop_NTPase"/>
</dbReference>
<evidence type="ECO:0000313" key="3">
    <source>
        <dbReference type="EMBL" id="MDB9140306.1"/>
    </source>
</evidence>
<sequence>MLNMNNPFLIVGYQGPEYFCDREKETEVILSALHNGRNITLVSPRRMGKTGLIKNVFYTLQEKEKNAKCFYLDIFSTQNLREFVALLGREILGKLDSLSQSTLKTLLSFFKSCRPVITMDELSGIPSVSLDIVPSKEEETLKEIFDYLRQSGRECYLAIDEFQQIMEYPEKGVEGLLRSYIQFLPNVHFIFSGSKKHLMEYIFFSIKRPFYQSTQKLFLDKISKEVYFSFAHSFFEKEGKELPEEIFDKVYTWVDGHTWYVQYLLNRLFALPEKTLSPELLDSLMMEILREEEYTYQTYFQLLTFNQIQLLKAIAKEGIVREVNAAAFIKKYDLKAVSSVNTSLRILIDKEFILRQPDGYIVYDRFMSIWLSRI</sequence>
<dbReference type="PANTHER" id="PTHR34301:SF8">
    <property type="entry name" value="ATPASE DOMAIN-CONTAINING PROTEIN"/>
    <property type="match status" value="1"/>
</dbReference>
<reference evidence="2" key="2">
    <citation type="submission" date="2021-10" db="EMBL/GenBank/DDBJ databases">
        <title>Collection of gut derived symbiotic bacterial strains cultured from healthy donors.</title>
        <authorList>
            <person name="Lin H."/>
            <person name="Littmann E."/>
            <person name="Kohout C."/>
            <person name="Pamer E.G."/>
        </authorList>
    </citation>
    <scope>NUCLEOTIDE SEQUENCE</scope>
    <source>
        <strain evidence="2">DFI.2.94</strain>
    </source>
</reference>
<dbReference type="SUPFAM" id="SSF52540">
    <property type="entry name" value="P-loop containing nucleoside triphosphate hydrolases"/>
    <property type="match status" value="1"/>
</dbReference>
<evidence type="ECO:0000259" key="1">
    <source>
        <dbReference type="Pfam" id="PF01637"/>
    </source>
</evidence>
<accession>A0A6H1D4P8</accession>
<dbReference type="Proteomes" id="UP001211522">
    <property type="component" value="Unassembled WGS sequence"/>
</dbReference>
<evidence type="ECO:0000313" key="2">
    <source>
        <dbReference type="EMBL" id="MCB6518196.1"/>
    </source>
</evidence>
<proteinExistence type="predicted"/>
<dbReference type="InterPro" id="IPR011579">
    <property type="entry name" value="ATPase_dom"/>
</dbReference>
<dbReference type="EMBL" id="CP051672">
    <property type="protein sequence ID" value="QJE29620.1"/>
    <property type="molecule type" value="Genomic_DNA"/>
</dbReference>
<dbReference type="EMBL" id="JAQMPX010000128">
    <property type="protein sequence ID" value="MDB9140306.1"/>
    <property type="molecule type" value="Genomic_DNA"/>
</dbReference>
<dbReference type="PANTHER" id="PTHR34301">
    <property type="entry name" value="DNA-BINDING PROTEIN-RELATED"/>
    <property type="match status" value="1"/>
</dbReference>